<evidence type="ECO:0000259" key="8">
    <source>
        <dbReference type="Pfam" id="PF13359"/>
    </source>
</evidence>
<dbReference type="GeneID" id="112691429"/>
<dbReference type="GO" id="GO:0016787">
    <property type="term" value="F:hydrolase activity"/>
    <property type="evidence" value="ECO:0007669"/>
    <property type="project" value="UniProtKB-KW"/>
</dbReference>
<evidence type="ECO:0000313" key="9">
    <source>
        <dbReference type="Proteomes" id="UP000694846"/>
    </source>
</evidence>
<dbReference type="InterPro" id="IPR027806">
    <property type="entry name" value="HARBI1_dom"/>
</dbReference>
<evidence type="ECO:0000256" key="7">
    <source>
        <dbReference type="ARBA" id="ARBA00023242"/>
    </source>
</evidence>
<organism evidence="9 10">
    <name type="scientific">Sipha flava</name>
    <name type="common">yellow sugarcane aphid</name>
    <dbReference type="NCBI Taxonomy" id="143950"/>
    <lineage>
        <taxon>Eukaryota</taxon>
        <taxon>Metazoa</taxon>
        <taxon>Ecdysozoa</taxon>
        <taxon>Arthropoda</taxon>
        <taxon>Hexapoda</taxon>
        <taxon>Insecta</taxon>
        <taxon>Pterygota</taxon>
        <taxon>Neoptera</taxon>
        <taxon>Paraneoptera</taxon>
        <taxon>Hemiptera</taxon>
        <taxon>Sternorrhyncha</taxon>
        <taxon>Aphidomorpha</taxon>
        <taxon>Aphidoidea</taxon>
        <taxon>Aphididae</taxon>
        <taxon>Sipha</taxon>
    </lineage>
</organism>
<name>A0A8B8GF36_9HEMI</name>
<comment type="cofactor">
    <cofactor evidence="1">
        <name>a divalent metal cation</name>
        <dbReference type="ChEBI" id="CHEBI:60240"/>
    </cofactor>
</comment>
<reference evidence="10" key="1">
    <citation type="submission" date="2025-08" db="UniProtKB">
        <authorList>
            <consortium name="RefSeq"/>
        </authorList>
    </citation>
    <scope>IDENTIFICATION</scope>
    <source>
        <tissue evidence="10">Whole body</tissue>
    </source>
</reference>
<evidence type="ECO:0000256" key="2">
    <source>
        <dbReference type="ARBA" id="ARBA00004123"/>
    </source>
</evidence>
<dbReference type="PANTHER" id="PTHR22930:SF269">
    <property type="entry name" value="NUCLEASE HARBI1-LIKE PROTEIN"/>
    <property type="match status" value="1"/>
</dbReference>
<evidence type="ECO:0000256" key="3">
    <source>
        <dbReference type="ARBA" id="ARBA00006958"/>
    </source>
</evidence>
<evidence type="ECO:0000256" key="5">
    <source>
        <dbReference type="ARBA" id="ARBA00022723"/>
    </source>
</evidence>
<sequence length="409" mass="47212">MDVVMLYNILEDEADEELLLLANHFRNENDEMFSQRSREGCFSTLIQRRLIDNETRFRAYFRVSFELFNYILNVIIEDIRRRPSNRIKKPISPEEKLSVTLRFLATGESYKSLAFQFRISHSWISTIIREVLVAICHRLKNIAIPEPTQCSLSKVANDFYEMWNFPNSCGAIDGKHIRIVCPDNSGSLFFNYKSFFSIVLLALVDANNKFLVVDIGSYGKEGDAEIFPKSNLGKSISTGEFKFPEPKCLPNTDVVLPQVFVGDEAFKLTETMMRPYPRNQSKLNPKKAISNYRLDRARRTTENTFGIMCQYFRVFFTPINILPDTVDNLIMAACIIHNLLREERMVCPMDSTDRDPITDVQTNTNMIQFGAVGGNATHEAFRVRETFKDYFNSRSGSVSWQQKHVTRTN</sequence>
<dbReference type="AlphaFoldDB" id="A0A8B8GF36"/>
<dbReference type="OrthoDB" id="6581217at2759"/>
<keyword evidence="5" id="KW-0479">Metal-binding</keyword>
<keyword evidence="4" id="KW-0540">Nuclease</keyword>
<evidence type="ECO:0000256" key="6">
    <source>
        <dbReference type="ARBA" id="ARBA00022801"/>
    </source>
</evidence>
<gene>
    <name evidence="10" type="primary">LOC112691429</name>
</gene>
<dbReference type="Proteomes" id="UP000694846">
    <property type="component" value="Unplaced"/>
</dbReference>
<dbReference type="RefSeq" id="XP_025421460.1">
    <property type="nucleotide sequence ID" value="XM_025565675.1"/>
</dbReference>
<dbReference type="InterPro" id="IPR045249">
    <property type="entry name" value="HARBI1-like"/>
</dbReference>
<evidence type="ECO:0000256" key="4">
    <source>
        <dbReference type="ARBA" id="ARBA00022722"/>
    </source>
</evidence>
<proteinExistence type="inferred from homology"/>
<dbReference type="Pfam" id="PF13359">
    <property type="entry name" value="DDE_Tnp_4"/>
    <property type="match status" value="1"/>
</dbReference>
<dbReference type="PANTHER" id="PTHR22930">
    <property type="match status" value="1"/>
</dbReference>
<dbReference type="GO" id="GO:0004518">
    <property type="term" value="F:nuclease activity"/>
    <property type="evidence" value="ECO:0007669"/>
    <property type="project" value="UniProtKB-KW"/>
</dbReference>
<evidence type="ECO:0000256" key="1">
    <source>
        <dbReference type="ARBA" id="ARBA00001968"/>
    </source>
</evidence>
<keyword evidence="7" id="KW-0539">Nucleus</keyword>
<keyword evidence="9" id="KW-1185">Reference proteome</keyword>
<protein>
    <submittedName>
        <fullName evidence="10">Protein ANTAGONIST OF LIKE HETEROCHROMATIN PROTEIN 1-like</fullName>
    </submittedName>
</protein>
<dbReference type="GO" id="GO:0005634">
    <property type="term" value="C:nucleus"/>
    <property type="evidence" value="ECO:0007669"/>
    <property type="project" value="UniProtKB-SubCell"/>
</dbReference>
<evidence type="ECO:0000313" key="10">
    <source>
        <dbReference type="RefSeq" id="XP_025421460.1"/>
    </source>
</evidence>
<dbReference type="GO" id="GO:0046872">
    <property type="term" value="F:metal ion binding"/>
    <property type="evidence" value="ECO:0007669"/>
    <property type="project" value="UniProtKB-KW"/>
</dbReference>
<comment type="subcellular location">
    <subcellularLocation>
        <location evidence="2">Nucleus</location>
    </subcellularLocation>
</comment>
<comment type="similarity">
    <text evidence="3">Belongs to the HARBI1 family.</text>
</comment>
<feature type="domain" description="DDE Tnp4" evidence="8">
    <location>
        <begin position="172"/>
        <end position="338"/>
    </location>
</feature>
<keyword evidence="6" id="KW-0378">Hydrolase</keyword>
<accession>A0A8B8GF36</accession>